<dbReference type="PANTHER" id="PTHR23248:SF9">
    <property type="entry name" value="PHOSPHOLIPID SCRAMBLASE"/>
    <property type="match status" value="1"/>
</dbReference>
<dbReference type="EMBL" id="KN818225">
    <property type="protein sequence ID" value="KIL69625.1"/>
    <property type="molecule type" value="Genomic_DNA"/>
</dbReference>
<dbReference type="OrthoDB" id="191150at2759"/>
<dbReference type="HOGENOM" id="CLU_023808_0_0_1"/>
<dbReference type="AlphaFoldDB" id="A0A0C2T1F6"/>
<name>A0A0C2T1F6_AMAMK</name>
<dbReference type="PANTHER" id="PTHR23248">
    <property type="entry name" value="PHOSPHOLIPID SCRAMBLASE-RELATED"/>
    <property type="match status" value="1"/>
</dbReference>
<dbReference type="SUPFAM" id="SSF54518">
    <property type="entry name" value="Tubby C-terminal domain-like"/>
    <property type="match status" value="1"/>
</dbReference>
<protein>
    <recommendedName>
        <fullName evidence="2">Phospholipid scramblase</fullName>
    </recommendedName>
</protein>
<reference evidence="4 5" key="1">
    <citation type="submission" date="2014-04" db="EMBL/GenBank/DDBJ databases">
        <title>Evolutionary Origins and Diversification of the Mycorrhizal Mutualists.</title>
        <authorList>
            <consortium name="DOE Joint Genome Institute"/>
            <consortium name="Mycorrhizal Genomics Consortium"/>
            <person name="Kohler A."/>
            <person name="Kuo A."/>
            <person name="Nagy L.G."/>
            <person name="Floudas D."/>
            <person name="Copeland A."/>
            <person name="Barry K.W."/>
            <person name="Cichocki N."/>
            <person name="Veneault-Fourrey C."/>
            <person name="LaButti K."/>
            <person name="Lindquist E.A."/>
            <person name="Lipzen A."/>
            <person name="Lundell T."/>
            <person name="Morin E."/>
            <person name="Murat C."/>
            <person name="Riley R."/>
            <person name="Ohm R."/>
            <person name="Sun H."/>
            <person name="Tunlid A."/>
            <person name="Henrissat B."/>
            <person name="Grigoriev I.V."/>
            <person name="Hibbett D.S."/>
            <person name="Martin F."/>
        </authorList>
    </citation>
    <scope>NUCLEOTIDE SEQUENCE [LARGE SCALE GENOMIC DNA]</scope>
    <source>
        <strain evidence="4 5">Koide BX008</strain>
    </source>
</reference>
<dbReference type="Pfam" id="PF03803">
    <property type="entry name" value="Scramblase"/>
    <property type="match status" value="1"/>
</dbReference>
<feature type="region of interest" description="Disordered" evidence="3">
    <location>
        <begin position="30"/>
        <end position="79"/>
    </location>
</feature>
<dbReference type="InterPro" id="IPR025659">
    <property type="entry name" value="Tubby-like_C"/>
</dbReference>
<dbReference type="InParanoid" id="A0A0C2T1F6"/>
<sequence>MFLPLNTSLRTFATSSRAYALSRFTNRATGTSRKRTIPSKRAPDLERSQDIPYEEEASEDVSRLWHTSQRPPSSDPEEGLRTLLMHHKTLVIERQIEMLNIFVGFEQCNKYTIRMNFLSIMSRQVFATHRPFRAIIMDAAGSPVLWLRRPFAWINSRMYVQRLQDLKSYTGEGEPILDTFGEVQQIWHPWRRRYDVFLREEPRRVLSLAHETQPEPAPELTYTQLAKVDTWPLAWHFPLYDNSGSEIAFISREFRGFGREIFTDTGQYTVSFVPQESYSEVGYDPSKRAPPRNLSIDERAIVLALAVNIDFDYFSRHSRVGGVRILQL</sequence>
<evidence type="ECO:0000313" key="4">
    <source>
        <dbReference type="EMBL" id="KIL69625.1"/>
    </source>
</evidence>
<comment type="similarity">
    <text evidence="1 2">Belongs to the phospholipid scramblase family.</text>
</comment>
<organism evidence="4 5">
    <name type="scientific">Amanita muscaria (strain Koide BX008)</name>
    <dbReference type="NCBI Taxonomy" id="946122"/>
    <lineage>
        <taxon>Eukaryota</taxon>
        <taxon>Fungi</taxon>
        <taxon>Dikarya</taxon>
        <taxon>Basidiomycota</taxon>
        <taxon>Agaricomycotina</taxon>
        <taxon>Agaricomycetes</taxon>
        <taxon>Agaricomycetidae</taxon>
        <taxon>Agaricales</taxon>
        <taxon>Pluteineae</taxon>
        <taxon>Amanitaceae</taxon>
        <taxon>Amanita</taxon>
    </lineage>
</organism>
<dbReference type="FunCoup" id="A0A0C2T1F6">
    <property type="interactions" value="154"/>
</dbReference>
<evidence type="ECO:0000256" key="3">
    <source>
        <dbReference type="SAM" id="MobiDB-lite"/>
    </source>
</evidence>
<evidence type="ECO:0000256" key="2">
    <source>
        <dbReference type="RuleBase" id="RU363116"/>
    </source>
</evidence>
<dbReference type="GO" id="GO:0017128">
    <property type="term" value="F:phospholipid scramblase activity"/>
    <property type="evidence" value="ECO:0007669"/>
    <property type="project" value="InterPro"/>
</dbReference>
<dbReference type="GO" id="GO:0005886">
    <property type="term" value="C:plasma membrane"/>
    <property type="evidence" value="ECO:0007669"/>
    <property type="project" value="TreeGrafter"/>
</dbReference>
<keyword evidence="5" id="KW-1185">Reference proteome</keyword>
<proteinExistence type="inferred from homology"/>
<evidence type="ECO:0000256" key="1">
    <source>
        <dbReference type="ARBA" id="ARBA00005350"/>
    </source>
</evidence>
<dbReference type="InterPro" id="IPR005552">
    <property type="entry name" value="Scramblase"/>
</dbReference>
<accession>A0A0C2T1F6</accession>
<dbReference type="STRING" id="946122.A0A0C2T1F6"/>
<gene>
    <name evidence="4" type="ORF">M378DRAFT_190043</name>
</gene>
<evidence type="ECO:0000313" key="5">
    <source>
        <dbReference type="Proteomes" id="UP000054549"/>
    </source>
</evidence>
<dbReference type="Proteomes" id="UP000054549">
    <property type="component" value="Unassembled WGS sequence"/>
</dbReference>